<evidence type="ECO:0000259" key="4">
    <source>
        <dbReference type="PROSITE" id="PS51512"/>
    </source>
</evidence>
<evidence type="ECO:0000259" key="6">
    <source>
        <dbReference type="PROSITE" id="PS51536"/>
    </source>
</evidence>
<feature type="region of interest" description="Disordered" evidence="3">
    <location>
        <begin position="91"/>
        <end position="122"/>
    </location>
</feature>
<dbReference type="PROSITE" id="PS51512">
    <property type="entry name" value="DFDF"/>
    <property type="match status" value="1"/>
</dbReference>
<keyword evidence="9" id="KW-1185">Reference proteome</keyword>
<feature type="short sequence motif" description="TFG box" evidence="2">
    <location>
        <begin position="492"/>
        <end position="512"/>
    </location>
</feature>
<dbReference type="PANTHER" id="PTHR13586">
    <property type="entry name" value="SCD6 PROTEIN-RELATED"/>
    <property type="match status" value="1"/>
</dbReference>
<reference evidence="8" key="1">
    <citation type="journal article" date="2023" name="GigaByte">
        <title>Genome assembly of the bearded iris, Iris pallida Lam.</title>
        <authorList>
            <person name="Bruccoleri R.E."/>
            <person name="Oakeley E.J."/>
            <person name="Faust A.M.E."/>
            <person name="Altorfer M."/>
            <person name="Dessus-Babus S."/>
            <person name="Burckhardt D."/>
            <person name="Oertli M."/>
            <person name="Naumann U."/>
            <person name="Petersen F."/>
            <person name="Wong J."/>
        </authorList>
    </citation>
    <scope>NUCLEOTIDE SEQUENCE</scope>
    <source>
        <strain evidence="8">GSM-AAB239-AS_SAM_17_03QT</strain>
    </source>
</reference>
<organism evidence="8 9">
    <name type="scientific">Iris pallida</name>
    <name type="common">Sweet iris</name>
    <dbReference type="NCBI Taxonomy" id="29817"/>
    <lineage>
        <taxon>Eukaryota</taxon>
        <taxon>Viridiplantae</taxon>
        <taxon>Streptophyta</taxon>
        <taxon>Embryophyta</taxon>
        <taxon>Tracheophyta</taxon>
        <taxon>Spermatophyta</taxon>
        <taxon>Magnoliopsida</taxon>
        <taxon>Liliopsida</taxon>
        <taxon>Asparagales</taxon>
        <taxon>Iridaceae</taxon>
        <taxon>Iridoideae</taxon>
        <taxon>Irideae</taxon>
        <taxon>Iris</taxon>
    </lineage>
</organism>
<dbReference type="Pfam" id="PF12701">
    <property type="entry name" value="LSM14"/>
    <property type="match status" value="1"/>
</dbReference>
<dbReference type="GO" id="GO:0033962">
    <property type="term" value="P:P-body assembly"/>
    <property type="evidence" value="ECO:0007669"/>
    <property type="project" value="TreeGrafter"/>
</dbReference>
<sequence>MSSSSSSSAAADSFIGSLISLISKSEIRYEGILVSINPQESTIALHNVRSYGSEGRRKGGPQVPPSGKEYEYILFRGTDIKDLQVKSSPSVHTKPQIHHDPAITQSHNSGNTCTPSSHASSDPVEGEILSYKAVQLDVARQPIPDKFSLYQTGATMSSWASSSAVTNTEAAAFTSPMYSQGFVNASTSQPLGEQQTVHSHPQDHAPTRTGNFALSSGPLIFPSESEISNYTYLSPSLSSNNSLLPSPSSSVPYNLPAKPTLASSNQELNSMAANNSLLPSSSSSVPYNLPAKPTLASSNQELNSMALISGKAGPSSTPFFPLSSLHYSLSSTSGASNPFAEHPPLLNPEQLISSLPAATSSHHNLYPEPKHMEVLLPSSTDSVAHVMPQASLLHLPTSFQQGQPGVSQFSEEFDFTAMNEKFKKDEVWGTLGKENQGTMLTGAECDPIHCYNVELKDDYTRSPYNAGSRSVYNKDDFFDTISCTSLNRGAWSGRGRFSERMKQDSETFGVFQQRPTLGRGHPDAGNFRGLYSQGRGYGSYGGRGHGVYRPF</sequence>
<feature type="region of interest" description="Disordered" evidence="3">
    <location>
        <begin position="189"/>
        <end position="211"/>
    </location>
</feature>
<dbReference type="PROSITE" id="PS51536">
    <property type="entry name" value="TFG"/>
    <property type="match status" value="1"/>
</dbReference>
<evidence type="ECO:0000256" key="3">
    <source>
        <dbReference type="SAM" id="MobiDB-lite"/>
    </source>
</evidence>
<gene>
    <name evidence="8" type="ORF">M6B38_280340</name>
</gene>
<protein>
    <submittedName>
        <fullName evidence="8">Protein decapping 5-like</fullName>
    </submittedName>
</protein>
<feature type="domain" description="FFD box profile" evidence="5">
    <location>
        <begin position="470"/>
        <end position="485"/>
    </location>
</feature>
<feature type="domain" description="Sm" evidence="7">
    <location>
        <begin position="6"/>
        <end position="89"/>
    </location>
</feature>
<dbReference type="GO" id="GO:0034063">
    <property type="term" value="P:stress granule assembly"/>
    <property type="evidence" value="ECO:0007669"/>
    <property type="project" value="TreeGrafter"/>
</dbReference>
<feature type="compositionally biased region" description="Polar residues" evidence="3">
    <location>
        <begin position="103"/>
        <end position="120"/>
    </location>
</feature>
<dbReference type="AlphaFoldDB" id="A0AAX6I0M3"/>
<feature type="domain" description="DFDF" evidence="4">
    <location>
        <begin position="401"/>
        <end position="437"/>
    </location>
</feature>
<dbReference type="Pfam" id="PF09532">
    <property type="entry name" value="FDF"/>
    <property type="match status" value="1"/>
</dbReference>
<feature type="short sequence motif" description="FFD box" evidence="1">
    <location>
        <begin position="470"/>
        <end position="485"/>
    </location>
</feature>
<dbReference type="InterPro" id="IPR025762">
    <property type="entry name" value="DFDF"/>
</dbReference>
<dbReference type="Gene3D" id="2.30.30.100">
    <property type="match status" value="1"/>
</dbReference>
<dbReference type="SUPFAM" id="SSF50182">
    <property type="entry name" value="Sm-like ribonucleoproteins"/>
    <property type="match status" value="1"/>
</dbReference>
<dbReference type="GO" id="GO:0003729">
    <property type="term" value="F:mRNA binding"/>
    <property type="evidence" value="ECO:0007669"/>
    <property type="project" value="TreeGrafter"/>
</dbReference>
<proteinExistence type="predicted"/>
<dbReference type="SMART" id="SM01271">
    <property type="entry name" value="LSM14"/>
    <property type="match status" value="1"/>
</dbReference>
<name>A0AAX6I0M3_IRIPA</name>
<dbReference type="InterPro" id="IPR025609">
    <property type="entry name" value="Lsm14-like_N"/>
</dbReference>
<dbReference type="PROSITE" id="PS52002">
    <property type="entry name" value="SM"/>
    <property type="match status" value="1"/>
</dbReference>
<evidence type="ECO:0000256" key="2">
    <source>
        <dbReference type="PROSITE-ProRule" id="PRU00869"/>
    </source>
</evidence>
<feature type="compositionally biased region" description="Polar residues" evidence="3">
    <location>
        <begin position="189"/>
        <end position="199"/>
    </location>
</feature>
<dbReference type="EMBL" id="JANAVB010005598">
    <property type="protein sequence ID" value="KAJ6846337.1"/>
    <property type="molecule type" value="Genomic_DNA"/>
</dbReference>
<dbReference type="SMART" id="SM01199">
    <property type="entry name" value="FDF"/>
    <property type="match status" value="1"/>
</dbReference>
<evidence type="ECO:0000256" key="1">
    <source>
        <dbReference type="PROSITE-ProRule" id="PRU00846"/>
    </source>
</evidence>
<dbReference type="InterPro" id="IPR025768">
    <property type="entry name" value="TFG_box"/>
</dbReference>
<dbReference type="InterPro" id="IPR010920">
    <property type="entry name" value="LSM_dom_sf"/>
</dbReference>
<dbReference type="InterPro" id="IPR019050">
    <property type="entry name" value="FDF_dom"/>
</dbReference>
<dbReference type="PANTHER" id="PTHR13586:SF23">
    <property type="entry name" value="DECAPPING 5-LIKE PROTEIN-RELATED"/>
    <property type="match status" value="1"/>
</dbReference>
<evidence type="ECO:0000313" key="9">
    <source>
        <dbReference type="Proteomes" id="UP001140949"/>
    </source>
</evidence>
<feature type="domain" description="TFG box profile" evidence="6">
    <location>
        <begin position="492"/>
        <end position="512"/>
    </location>
</feature>
<dbReference type="PROSITE" id="PS51513">
    <property type="entry name" value="FFD"/>
    <property type="match status" value="1"/>
</dbReference>
<dbReference type="InterPro" id="IPR025761">
    <property type="entry name" value="FFD_box"/>
</dbReference>
<dbReference type="Proteomes" id="UP001140949">
    <property type="component" value="Unassembled WGS sequence"/>
</dbReference>
<dbReference type="CDD" id="cd01736">
    <property type="entry name" value="LSm14_N"/>
    <property type="match status" value="1"/>
</dbReference>
<evidence type="ECO:0000259" key="7">
    <source>
        <dbReference type="PROSITE" id="PS52002"/>
    </source>
</evidence>
<dbReference type="InterPro" id="IPR047575">
    <property type="entry name" value="Sm"/>
</dbReference>
<dbReference type="GO" id="GO:0000932">
    <property type="term" value="C:P-body"/>
    <property type="evidence" value="ECO:0007669"/>
    <property type="project" value="TreeGrafter"/>
</dbReference>
<reference evidence="8" key="2">
    <citation type="submission" date="2023-04" db="EMBL/GenBank/DDBJ databases">
        <authorList>
            <person name="Bruccoleri R.E."/>
            <person name="Oakeley E.J."/>
            <person name="Faust A.-M."/>
            <person name="Dessus-Babus S."/>
            <person name="Altorfer M."/>
            <person name="Burckhardt D."/>
            <person name="Oertli M."/>
            <person name="Naumann U."/>
            <person name="Petersen F."/>
            <person name="Wong J."/>
        </authorList>
    </citation>
    <scope>NUCLEOTIDE SEQUENCE</scope>
    <source>
        <strain evidence="8">GSM-AAB239-AS_SAM_17_03QT</strain>
        <tissue evidence="8">Leaf</tissue>
    </source>
</reference>
<accession>A0AAX6I0M3</accession>
<evidence type="ECO:0000259" key="5">
    <source>
        <dbReference type="PROSITE" id="PS51513"/>
    </source>
</evidence>
<comment type="caution">
    <text evidence="8">The sequence shown here is derived from an EMBL/GenBank/DDBJ whole genome shotgun (WGS) entry which is preliminary data.</text>
</comment>
<evidence type="ECO:0000313" key="8">
    <source>
        <dbReference type="EMBL" id="KAJ6846337.1"/>
    </source>
</evidence>